<evidence type="ECO:0000259" key="2">
    <source>
        <dbReference type="Pfam" id="PF00487"/>
    </source>
</evidence>
<dbReference type="PANTHER" id="PTHR19353">
    <property type="entry name" value="FATTY ACID DESATURASE 2"/>
    <property type="match status" value="1"/>
</dbReference>
<dbReference type="GO" id="GO:0016717">
    <property type="term" value="F:oxidoreductase activity, acting on paired donors, with oxidation of a pair of donors resulting in the reduction of molecular oxygen to two molecules of water"/>
    <property type="evidence" value="ECO:0007669"/>
    <property type="project" value="TreeGrafter"/>
</dbReference>
<feature type="transmembrane region" description="Helical" evidence="1">
    <location>
        <begin position="60"/>
        <end position="78"/>
    </location>
</feature>
<organism evidence="3 4">
    <name type="scientific">Nonomuraea dietziae</name>
    <dbReference type="NCBI Taxonomy" id="65515"/>
    <lineage>
        <taxon>Bacteria</taxon>
        <taxon>Bacillati</taxon>
        <taxon>Actinomycetota</taxon>
        <taxon>Actinomycetes</taxon>
        <taxon>Streptosporangiales</taxon>
        <taxon>Streptosporangiaceae</taxon>
        <taxon>Nonomuraea</taxon>
    </lineage>
</organism>
<feature type="domain" description="Fatty acid desaturase" evidence="2">
    <location>
        <begin position="59"/>
        <end position="317"/>
    </location>
</feature>
<evidence type="ECO:0000313" key="3">
    <source>
        <dbReference type="EMBL" id="MBB3725366.1"/>
    </source>
</evidence>
<keyword evidence="1" id="KW-0812">Transmembrane</keyword>
<dbReference type="GO" id="GO:0008610">
    <property type="term" value="P:lipid biosynthetic process"/>
    <property type="evidence" value="ECO:0007669"/>
    <property type="project" value="UniProtKB-ARBA"/>
</dbReference>
<feature type="transmembrane region" description="Helical" evidence="1">
    <location>
        <begin position="98"/>
        <end position="115"/>
    </location>
</feature>
<dbReference type="CDD" id="cd03506">
    <property type="entry name" value="Delta6-FADS-like"/>
    <property type="match status" value="1"/>
</dbReference>
<feature type="transmembrane region" description="Helical" evidence="1">
    <location>
        <begin position="35"/>
        <end position="54"/>
    </location>
</feature>
<proteinExistence type="predicted"/>
<dbReference type="GO" id="GO:0016020">
    <property type="term" value="C:membrane"/>
    <property type="evidence" value="ECO:0007669"/>
    <property type="project" value="TreeGrafter"/>
</dbReference>
<keyword evidence="1" id="KW-0472">Membrane</keyword>
<gene>
    <name evidence="3" type="ORF">FHR33_001226</name>
</gene>
<keyword evidence="4" id="KW-1185">Reference proteome</keyword>
<dbReference type="InterPro" id="IPR005804">
    <property type="entry name" value="FA_desaturase_dom"/>
</dbReference>
<comment type="caution">
    <text evidence="3">The sequence shown here is derived from an EMBL/GenBank/DDBJ whole genome shotgun (WGS) entry which is preliminary data.</text>
</comment>
<accession>A0A7W5V0I8</accession>
<feature type="transmembrane region" description="Helical" evidence="1">
    <location>
        <begin position="219"/>
        <end position="238"/>
    </location>
</feature>
<dbReference type="EMBL" id="JACIBV010000001">
    <property type="protein sequence ID" value="MBB3725366.1"/>
    <property type="molecule type" value="Genomic_DNA"/>
</dbReference>
<evidence type="ECO:0000313" key="4">
    <source>
        <dbReference type="Proteomes" id="UP000579945"/>
    </source>
</evidence>
<dbReference type="Proteomes" id="UP000579945">
    <property type="component" value="Unassembled WGS sequence"/>
</dbReference>
<dbReference type="InterPro" id="IPR012171">
    <property type="entry name" value="Fatty_acid_desaturase"/>
</dbReference>
<protein>
    <submittedName>
        <fullName evidence="3">Fatty acid desaturase</fullName>
    </submittedName>
</protein>
<evidence type="ECO:0000256" key="1">
    <source>
        <dbReference type="SAM" id="Phobius"/>
    </source>
</evidence>
<dbReference type="RefSeq" id="WP_183644601.1">
    <property type="nucleotide sequence ID" value="NZ_JACIBV010000001.1"/>
</dbReference>
<dbReference type="PIRSF" id="PIRSF015921">
    <property type="entry name" value="FA_sphinglp_des"/>
    <property type="match status" value="1"/>
</dbReference>
<dbReference type="PANTHER" id="PTHR19353:SF19">
    <property type="entry name" value="DELTA(5) FATTY ACID DESATURASE C-RELATED"/>
    <property type="match status" value="1"/>
</dbReference>
<name>A0A7W5V0I8_9ACTN</name>
<reference evidence="3 4" key="1">
    <citation type="submission" date="2020-08" db="EMBL/GenBank/DDBJ databases">
        <title>Sequencing the genomes of 1000 actinobacteria strains.</title>
        <authorList>
            <person name="Klenk H.-P."/>
        </authorList>
    </citation>
    <scope>NUCLEOTIDE SEQUENCE [LARGE SCALE GENOMIC DNA]</scope>
    <source>
        <strain evidence="3 4">DSM 44320</strain>
    </source>
</reference>
<sequence>MTIDQTVRPATGSDYARLLQRVTAAGLMRRRPGYYVARAAVVGGLYAGGLAAFLALGDSWWQLLVAAFFAVVFAQVALMGHDIAHRQIFRTERPSRIAGWFAGNLLVGMGYGWWMDKHTRHHANPNHEELDPDVAPDVLVWSTDQARASRGLPRFIGRRQAALFYPLLLLEGLNLHLSGFRSLRDPRTKHRLVEGTLLSVHVAGYLAALFLVLSPGKALVFFAVHQGLWGLYMGSVFAPGHKGMPTLKPGEKLDFLRKQVLTTRGVRGGWFVDAAMGGLNYQIEHHLFPNMPTPHLRHAQSIVRAHCAEIDVPYYETGLIESYRQMLRHLHAVGAPLRA</sequence>
<dbReference type="Pfam" id="PF00487">
    <property type="entry name" value="FA_desaturase"/>
    <property type="match status" value="1"/>
</dbReference>
<dbReference type="AlphaFoldDB" id="A0A7W5V0I8"/>
<feature type="transmembrane region" description="Helical" evidence="1">
    <location>
        <begin position="192"/>
        <end position="213"/>
    </location>
</feature>
<feature type="transmembrane region" description="Helical" evidence="1">
    <location>
        <begin position="162"/>
        <end position="180"/>
    </location>
</feature>
<dbReference type="GeneID" id="95387794"/>
<keyword evidence="1" id="KW-1133">Transmembrane helix</keyword>